<name>A0A376U598_ECOLX</name>
<organism evidence="1 2">
    <name type="scientific">Escherichia coli</name>
    <dbReference type="NCBI Taxonomy" id="562"/>
    <lineage>
        <taxon>Bacteria</taxon>
        <taxon>Pseudomonadati</taxon>
        <taxon>Pseudomonadota</taxon>
        <taxon>Gammaproteobacteria</taxon>
        <taxon>Enterobacterales</taxon>
        <taxon>Enterobacteriaceae</taxon>
        <taxon>Escherichia</taxon>
    </lineage>
</organism>
<dbReference type="AlphaFoldDB" id="A0A376U598"/>
<accession>A0A376U598</accession>
<gene>
    <name evidence="1" type="primary">yfeH_1</name>
    <name evidence="1" type="ORF">NCTC8622_03661</name>
</gene>
<evidence type="ECO:0000313" key="1">
    <source>
        <dbReference type="EMBL" id="STI84597.1"/>
    </source>
</evidence>
<dbReference type="EMBL" id="UGCP01000002">
    <property type="protein sequence ID" value="STI84597.1"/>
    <property type="molecule type" value="Genomic_DNA"/>
</dbReference>
<protein>
    <submittedName>
        <fullName evidence="1">Sodium/bile acid symporter family (MazG-like)</fullName>
    </submittedName>
</protein>
<sequence>MASRWQTFCSHIGDRYDGAALMIFHQIQLMVCAVLARRYKRQTEQLQAQQESSTDKA</sequence>
<proteinExistence type="predicted"/>
<reference evidence="1 2" key="1">
    <citation type="submission" date="2018-06" db="EMBL/GenBank/DDBJ databases">
        <authorList>
            <consortium name="Pathogen Informatics"/>
            <person name="Doyle S."/>
        </authorList>
    </citation>
    <scope>NUCLEOTIDE SEQUENCE [LARGE SCALE GENOMIC DNA]</scope>
    <source>
        <strain evidence="1 2">NCTC8622</strain>
    </source>
</reference>
<evidence type="ECO:0000313" key="2">
    <source>
        <dbReference type="Proteomes" id="UP000254079"/>
    </source>
</evidence>
<dbReference type="Proteomes" id="UP000254079">
    <property type="component" value="Unassembled WGS sequence"/>
</dbReference>